<reference evidence="10" key="1">
    <citation type="journal article" date="2020" name="mSystems">
        <title>Genome- and Community-Level Interaction Insights into Carbon Utilization and Element Cycling Functions of Hydrothermarchaeota in Hydrothermal Sediment.</title>
        <authorList>
            <person name="Zhou Z."/>
            <person name="Liu Y."/>
            <person name="Xu W."/>
            <person name="Pan J."/>
            <person name="Luo Z.H."/>
            <person name="Li M."/>
        </authorList>
    </citation>
    <scope>NUCLEOTIDE SEQUENCE [LARGE SCALE GENOMIC DNA]</scope>
    <source>
        <strain evidence="10">SpSt-697</strain>
    </source>
</reference>
<evidence type="ECO:0000256" key="4">
    <source>
        <dbReference type="ARBA" id="ARBA00022737"/>
    </source>
</evidence>
<dbReference type="Pfam" id="PF13365">
    <property type="entry name" value="Trypsin_2"/>
    <property type="match status" value="1"/>
</dbReference>
<dbReference type="InterPro" id="IPR001478">
    <property type="entry name" value="PDZ"/>
</dbReference>
<gene>
    <name evidence="10" type="ORF">ENU74_00945</name>
</gene>
<evidence type="ECO:0000256" key="5">
    <source>
        <dbReference type="ARBA" id="ARBA00022801"/>
    </source>
</evidence>
<evidence type="ECO:0000256" key="1">
    <source>
        <dbReference type="ARBA" id="ARBA00010541"/>
    </source>
</evidence>
<comment type="caution">
    <text evidence="10">The sequence shown here is derived from an EMBL/GenBank/DDBJ whole genome shotgun (WGS) entry which is preliminary data.</text>
</comment>
<feature type="binding site" evidence="8">
    <location>
        <position position="130"/>
    </location>
    <ligand>
        <name>substrate</name>
    </ligand>
</feature>
<proteinExistence type="inferred from homology"/>
<sequence length="483" mass="53492">MRKVTFLIILLCALAFFVGFFVSPLKSKEKNFSSAEFTSSPVFSEKGSSLPTNVSFVEIAEKIIPTVVNISAEKSIKIKTPTFEFFSPFEDFFREFFKDFPLPKEFSEKIRSLGSGVIISEDGYIITNNHVIEGYDKLIITLSDGTKFKEKDVKVIGRDPKTDVALLKIETKKKLPYAPLGNSDEVRIGEWVMAVGNPFGLSGTVTVGVISAKHRTGIDLYGGPTYQDFIQTDAAINPGNSGGPLVNLKGEVIGINTAIKTTSGGNIGIGFAIPINLVKKVKDDLIKRGKVVRGYLGIYLQELTEELKESMDLPKDLEGVVIRDIIPNSPASKADLKSGDVILKFQGKKVKSVNELRFMVAETPPKTKVTLEIYRNGKIKTVEVVLGEMPEEVSQVKKEAVFDIGLKVKEAKEGVTVEEVEPDSPAEEAGFQVGDIILEIQKEKINNLDDYYRVLEKVKDRKSILFKVKRGDEIYLLPLKLKQ</sequence>
<evidence type="ECO:0000256" key="2">
    <source>
        <dbReference type="ARBA" id="ARBA00022670"/>
    </source>
</evidence>
<dbReference type="PANTHER" id="PTHR22939">
    <property type="entry name" value="SERINE PROTEASE FAMILY S1C HTRA-RELATED"/>
    <property type="match status" value="1"/>
</dbReference>
<dbReference type="InterPro" id="IPR001940">
    <property type="entry name" value="Peptidase_S1C"/>
</dbReference>
<dbReference type="SUPFAM" id="SSF50494">
    <property type="entry name" value="Trypsin-like serine proteases"/>
    <property type="match status" value="1"/>
</dbReference>
<name>A0A7V3ZTZ8_UNCW3</name>
<dbReference type="AlphaFoldDB" id="A0A7V3ZTZ8"/>
<comment type="similarity">
    <text evidence="1">Belongs to the peptidase S1C family.</text>
</comment>
<accession>A0A7V3ZTZ8</accession>
<organism evidence="10">
    <name type="scientific">candidate division WOR-3 bacterium</name>
    <dbReference type="NCBI Taxonomy" id="2052148"/>
    <lineage>
        <taxon>Bacteria</taxon>
        <taxon>Bacteria division WOR-3</taxon>
    </lineage>
</organism>
<dbReference type="Pfam" id="PF13180">
    <property type="entry name" value="PDZ_2"/>
    <property type="match status" value="2"/>
</dbReference>
<evidence type="ECO:0000256" key="7">
    <source>
        <dbReference type="PIRSR" id="PIRSR611782-1"/>
    </source>
</evidence>
<feature type="domain" description="PDZ" evidence="9">
    <location>
        <begin position="392"/>
        <end position="448"/>
    </location>
</feature>
<keyword evidence="6" id="KW-0720">Serine protease</keyword>
<dbReference type="PROSITE" id="PS50106">
    <property type="entry name" value="PDZ"/>
    <property type="match status" value="2"/>
</dbReference>
<dbReference type="Gene3D" id="2.30.42.10">
    <property type="match status" value="2"/>
</dbReference>
<feature type="binding site" evidence="8">
    <location>
        <position position="163"/>
    </location>
    <ligand>
        <name>substrate</name>
    </ligand>
</feature>
<protein>
    <submittedName>
        <fullName evidence="10">DegQ family serine endoprotease</fullName>
    </submittedName>
</protein>
<dbReference type="InterPro" id="IPR011782">
    <property type="entry name" value="Pept_S1C_Do"/>
</dbReference>
<keyword evidence="2 10" id="KW-0645">Protease</keyword>
<feature type="binding site" evidence="8">
    <location>
        <begin position="239"/>
        <end position="241"/>
    </location>
    <ligand>
        <name>substrate</name>
    </ligand>
</feature>
<dbReference type="EMBL" id="DTDR01000033">
    <property type="protein sequence ID" value="HGK63157.1"/>
    <property type="molecule type" value="Genomic_DNA"/>
</dbReference>
<evidence type="ECO:0000256" key="3">
    <source>
        <dbReference type="ARBA" id="ARBA00022729"/>
    </source>
</evidence>
<dbReference type="PANTHER" id="PTHR22939:SF129">
    <property type="entry name" value="SERINE PROTEASE HTRA2, MITOCHONDRIAL"/>
    <property type="match status" value="1"/>
</dbReference>
<keyword evidence="5" id="KW-0378">Hydrolase</keyword>
<dbReference type="InterPro" id="IPR009003">
    <property type="entry name" value="Peptidase_S1_PA"/>
</dbReference>
<keyword evidence="3" id="KW-0732">Signal</keyword>
<dbReference type="SUPFAM" id="SSF50156">
    <property type="entry name" value="PDZ domain-like"/>
    <property type="match status" value="2"/>
</dbReference>
<evidence type="ECO:0000313" key="10">
    <source>
        <dbReference type="EMBL" id="HGK63157.1"/>
    </source>
</evidence>
<dbReference type="GO" id="GO:0006508">
    <property type="term" value="P:proteolysis"/>
    <property type="evidence" value="ECO:0007669"/>
    <property type="project" value="UniProtKB-KW"/>
</dbReference>
<evidence type="ECO:0000259" key="9">
    <source>
        <dbReference type="PROSITE" id="PS50106"/>
    </source>
</evidence>
<dbReference type="NCBIfam" id="TIGR02037">
    <property type="entry name" value="degP_htrA_DO"/>
    <property type="match status" value="1"/>
</dbReference>
<dbReference type="InterPro" id="IPR036034">
    <property type="entry name" value="PDZ_sf"/>
</dbReference>
<feature type="active site" description="Charge relay system" evidence="7">
    <location>
        <position position="130"/>
    </location>
</feature>
<feature type="binding site" evidence="8">
    <location>
        <position position="73"/>
    </location>
    <ligand>
        <name>substrate</name>
    </ligand>
</feature>
<dbReference type="FunFam" id="2.40.10.10:FF:000001">
    <property type="entry name" value="Periplasmic serine protease DegS"/>
    <property type="match status" value="1"/>
</dbReference>
<keyword evidence="4" id="KW-0677">Repeat</keyword>
<feature type="active site" description="Charge relay system" evidence="7">
    <location>
        <position position="241"/>
    </location>
</feature>
<evidence type="ECO:0000256" key="8">
    <source>
        <dbReference type="PIRSR" id="PIRSR611782-2"/>
    </source>
</evidence>
<dbReference type="Gene3D" id="2.40.10.120">
    <property type="match status" value="1"/>
</dbReference>
<dbReference type="SMART" id="SM00228">
    <property type="entry name" value="PDZ"/>
    <property type="match status" value="2"/>
</dbReference>
<dbReference type="CDD" id="cd10839">
    <property type="entry name" value="cpPDZ1_DegP-like"/>
    <property type="match status" value="1"/>
</dbReference>
<dbReference type="GO" id="GO:0004252">
    <property type="term" value="F:serine-type endopeptidase activity"/>
    <property type="evidence" value="ECO:0007669"/>
    <property type="project" value="InterPro"/>
</dbReference>
<dbReference type="PRINTS" id="PR00834">
    <property type="entry name" value="PROTEASES2C"/>
</dbReference>
<feature type="active site" description="Charge relay system" evidence="7">
    <location>
        <position position="163"/>
    </location>
</feature>
<feature type="domain" description="PDZ" evidence="9">
    <location>
        <begin position="285"/>
        <end position="377"/>
    </location>
</feature>
<evidence type="ECO:0000256" key="6">
    <source>
        <dbReference type="ARBA" id="ARBA00022825"/>
    </source>
</evidence>